<feature type="non-terminal residue" evidence="1">
    <location>
        <position position="1"/>
    </location>
</feature>
<sequence length="64" mass="6720">HVNATPSVPPPSSSPAPHRHGRYALCSHSPWPPGRGGGLGRGVPAPGWIPHPARHPSCRAVWPI</sequence>
<dbReference type="EMBL" id="OX596114">
    <property type="protein sequence ID" value="CAN0458109.1"/>
    <property type="molecule type" value="Genomic_DNA"/>
</dbReference>
<name>A0AC59ZNE6_RANTA</name>
<protein>
    <submittedName>
        <fullName evidence="1">Uncharacterized protein</fullName>
    </submittedName>
</protein>
<reference evidence="1" key="1">
    <citation type="submission" date="2023-05" db="EMBL/GenBank/DDBJ databases">
        <authorList>
            <consortium name="ELIXIR-Norway"/>
        </authorList>
    </citation>
    <scope>NUCLEOTIDE SEQUENCE</scope>
</reference>
<evidence type="ECO:0000313" key="1">
    <source>
        <dbReference type="EMBL" id="CAN0458109.1"/>
    </source>
</evidence>
<reference evidence="1" key="2">
    <citation type="submission" date="2025-03" db="EMBL/GenBank/DDBJ databases">
        <authorList>
            <consortium name="ELIXIR-Norway"/>
            <consortium name="Elixir Norway"/>
        </authorList>
    </citation>
    <scope>NUCLEOTIDE SEQUENCE</scope>
</reference>
<dbReference type="Proteomes" id="UP001162501">
    <property type="component" value="Chromosome 30"/>
</dbReference>
<feature type="non-terminal residue" evidence="1">
    <location>
        <position position="64"/>
    </location>
</feature>
<proteinExistence type="predicted"/>
<evidence type="ECO:0000313" key="2">
    <source>
        <dbReference type="Proteomes" id="UP001162501"/>
    </source>
</evidence>
<gene>
    <name evidence="1" type="ORF">MRATA1EN22A_LOCUS19833</name>
</gene>
<accession>A0AC59ZNE6</accession>
<organism evidence="1 2">
    <name type="scientific">Rangifer tarandus platyrhynchus</name>
    <name type="common">Svalbard reindeer</name>
    <dbReference type="NCBI Taxonomy" id="3082113"/>
    <lineage>
        <taxon>Eukaryota</taxon>
        <taxon>Metazoa</taxon>
        <taxon>Chordata</taxon>
        <taxon>Craniata</taxon>
        <taxon>Vertebrata</taxon>
        <taxon>Euteleostomi</taxon>
        <taxon>Mammalia</taxon>
        <taxon>Eutheria</taxon>
        <taxon>Laurasiatheria</taxon>
        <taxon>Artiodactyla</taxon>
        <taxon>Ruminantia</taxon>
        <taxon>Pecora</taxon>
        <taxon>Cervidae</taxon>
        <taxon>Odocoileinae</taxon>
        <taxon>Rangifer</taxon>
    </lineage>
</organism>